<evidence type="ECO:0000313" key="1">
    <source>
        <dbReference type="EMBL" id="XAG22420.1"/>
    </source>
</evidence>
<name>A0AAU6SR37_UNCXX</name>
<reference evidence="1" key="1">
    <citation type="submission" date="2022-03" db="EMBL/GenBank/DDBJ databases">
        <title>Sea Food Isolates.</title>
        <authorList>
            <person name="Li c."/>
        </authorList>
    </citation>
    <scope>NUCLEOTIDE SEQUENCE</scope>
    <source>
        <strain evidence="1">19PA01SH03</strain>
    </source>
</reference>
<gene>
    <name evidence="1" type="ORF">MRN70_06360</name>
</gene>
<protein>
    <submittedName>
        <fullName evidence="1">Uncharacterized protein</fullName>
    </submittedName>
</protein>
<proteinExistence type="predicted"/>
<dbReference type="AlphaFoldDB" id="A0AAU6SR37"/>
<dbReference type="EMBL" id="CP095338">
    <property type="protein sequence ID" value="XAG22420.1"/>
    <property type="molecule type" value="Genomic_DNA"/>
</dbReference>
<organism evidence="1">
    <name type="scientific">bacterium 19PA01SH03</name>
    <dbReference type="NCBI Taxonomy" id="2920705"/>
    <lineage>
        <taxon>Bacteria</taxon>
    </lineage>
</organism>
<accession>A0AAU6SR37</accession>
<sequence length="65" mass="7513">MKNEPVPNWDDLEHALLTLRSISSMLCLILEGQEDMTDEYRSIEGVIQLADFQEKKLQQLINPPN</sequence>